<dbReference type="AlphaFoldDB" id="A0A150LYJ5"/>
<evidence type="ECO:0000313" key="2">
    <source>
        <dbReference type="Proteomes" id="UP000075683"/>
    </source>
</evidence>
<dbReference type="Proteomes" id="UP000075683">
    <property type="component" value="Unassembled WGS sequence"/>
</dbReference>
<evidence type="ECO:0000313" key="1">
    <source>
        <dbReference type="EMBL" id="KYD17345.1"/>
    </source>
</evidence>
<reference evidence="1 2" key="1">
    <citation type="submission" date="2016-01" db="EMBL/GenBank/DDBJ databases">
        <title>Draft Genome Sequences of Seven Thermophilic Sporeformers Isolated from Foods.</title>
        <authorList>
            <person name="Berendsen E.M."/>
            <person name="Wells-Bennik M.H."/>
            <person name="Krawcyk A.O."/>
            <person name="De Jong A."/>
            <person name="Holsappel S."/>
            <person name="Eijlander R.T."/>
            <person name="Kuipers O.P."/>
        </authorList>
    </citation>
    <scope>NUCLEOTIDE SEQUENCE [LARGE SCALE GENOMIC DNA]</scope>
    <source>
        <strain evidence="1 2">B4135</strain>
    </source>
</reference>
<dbReference type="EMBL" id="LQYT01000057">
    <property type="protein sequence ID" value="KYD17345.1"/>
    <property type="molecule type" value="Genomic_DNA"/>
</dbReference>
<protein>
    <submittedName>
        <fullName evidence="1">Uncharacterized protein</fullName>
    </submittedName>
</protein>
<dbReference type="STRING" id="301148.B4135_2557"/>
<organism evidence="1 2">
    <name type="scientific">Caldibacillus debilis</name>
    <dbReference type="NCBI Taxonomy" id="301148"/>
    <lineage>
        <taxon>Bacteria</taxon>
        <taxon>Bacillati</taxon>
        <taxon>Bacillota</taxon>
        <taxon>Bacilli</taxon>
        <taxon>Bacillales</taxon>
        <taxon>Bacillaceae</taxon>
        <taxon>Caldibacillus</taxon>
    </lineage>
</organism>
<accession>A0A150LYJ5</accession>
<sequence length="65" mass="7502">MRVGLRVGRFLEKNKRQGPCIRCMSLAVSVKENGFIASLAKVRQKMGIWFTEGLQRTRIFMRFPG</sequence>
<proteinExistence type="predicted"/>
<name>A0A150LYJ5_9BACI</name>
<gene>
    <name evidence="1" type="ORF">B4135_2557</name>
</gene>
<comment type="caution">
    <text evidence="1">The sequence shown here is derived from an EMBL/GenBank/DDBJ whole genome shotgun (WGS) entry which is preliminary data.</text>
</comment>